<reference evidence="2 3" key="1">
    <citation type="submission" date="2017-07" db="EMBL/GenBank/DDBJ databases">
        <title>Draft sequence of Rhodococcus enclensis 23b-28.</title>
        <authorList>
            <person name="Besaury L."/>
            <person name="Sancelme M."/>
            <person name="Amato P."/>
            <person name="Lallement A."/>
            <person name="Delort A.-M."/>
        </authorList>
    </citation>
    <scope>NUCLEOTIDE SEQUENCE [LARGE SCALE GENOMIC DNA]</scope>
    <source>
        <strain evidence="2 3">23b-28</strain>
    </source>
</reference>
<gene>
    <name evidence="2" type="ORF">CHR55_30210</name>
</gene>
<protein>
    <submittedName>
        <fullName evidence="2">Uncharacterized protein</fullName>
    </submittedName>
</protein>
<dbReference type="EMBL" id="NOVD01000052">
    <property type="protein sequence ID" value="PCK23326.1"/>
    <property type="molecule type" value="Genomic_DNA"/>
</dbReference>
<accession>A0A2A5J1S5</accession>
<evidence type="ECO:0000313" key="3">
    <source>
        <dbReference type="Proteomes" id="UP000230886"/>
    </source>
</evidence>
<comment type="caution">
    <text evidence="2">The sequence shown here is derived from an EMBL/GenBank/DDBJ whole genome shotgun (WGS) entry which is preliminary data.</text>
</comment>
<feature type="region of interest" description="Disordered" evidence="1">
    <location>
        <begin position="38"/>
        <end position="74"/>
    </location>
</feature>
<dbReference type="AlphaFoldDB" id="A0A2A5J1S5"/>
<feature type="compositionally biased region" description="Polar residues" evidence="1">
    <location>
        <begin position="47"/>
        <end position="58"/>
    </location>
</feature>
<organism evidence="2 3">
    <name type="scientific">Rhodococcus qingshengii</name>
    <dbReference type="NCBI Taxonomy" id="334542"/>
    <lineage>
        <taxon>Bacteria</taxon>
        <taxon>Bacillati</taxon>
        <taxon>Actinomycetota</taxon>
        <taxon>Actinomycetes</taxon>
        <taxon>Mycobacteriales</taxon>
        <taxon>Nocardiaceae</taxon>
        <taxon>Rhodococcus</taxon>
        <taxon>Rhodococcus erythropolis group</taxon>
    </lineage>
</organism>
<proteinExistence type="predicted"/>
<evidence type="ECO:0000313" key="2">
    <source>
        <dbReference type="EMBL" id="PCK23326.1"/>
    </source>
</evidence>
<feature type="compositionally biased region" description="Low complexity" evidence="1">
    <location>
        <begin position="59"/>
        <end position="74"/>
    </location>
</feature>
<evidence type="ECO:0000256" key="1">
    <source>
        <dbReference type="SAM" id="MobiDB-lite"/>
    </source>
</evidence>
<name>A0A2A5J1S5_RHOSG</name>
<dbReference type="Proteomes" id="UP000230886">
    <property type="component" value="Unassembled WGS sequence"/>
</dbReference>
<sequence length="74" mass="8126">MRLRVQHRCLEQHLDRTRAKDGGVATSITARVRFEPKIADHGRAQRTRSIGGNGATRNTDLGTVDLGTTGRLDS</sequence>